<comment type="similarity">
    <text evidence="2 8">Belongs to the Casparian strip membrane proteins (CASP) family.</text>
</comment>
<feature type="region of interest" description="Disordered" evidence="9">
    <location>
        <begin position="122"/>
        <end position="141"/>
    </location>
</feature>
<organism evidence="11 12">
    <name type="scientific">Lithospermum erythrorhizon</name>
    <name type="common">Purple gromwell</name>
    <name type="synonym">Lithospermum officinale var. erythrorhizon</name>
    <dbReference type="NCBI Taxonomy" id="34254"/>
    <lineage>
        <taxon>Eukaryota</taxon>
        <taxon>Viridiplantae</taxon>
        <taxon>Streptophyta</taxon>
        <taxon>Embryophyta</taxon>
        <taxon>Tracheophyta</taxon>
        <taxon>Spermatophyta</taxon>
        <taxon>Magnoliopsida</taxon>
        <taxon>eudicotyledons</taxon>
        <taxon>Gunneridae</taxon>
        <taxon>Pentapetalae</taxon>
        <taxon>asterids</taxon>
        <taxon>lamiids</taxon>
        <taxon>Boraginales</taxon>
        <taxon>Boraginaceae</taxon>
        <taxon>Boraginoideae</taxon>
        <taxon>Lithospermeae</taxon>
        <taxon>Lithospermum</taxon>
    </lineage>
</organism>
<dbReference type="AlphaFoldDB" id="A0AAV3RGG1"/>
<keyword evidence="6 8" id="KW-1133">Transmembrane helix</keyword>
<dbReference type="PANTHER" id="PTHR33573:SF38">
    <property type="entry name" value="CASP-LIKE PROTEIN 4A1"/>
    <property type="match status" value="1"/>
</dbReference>
<dbReference type="Pfam" id="PF04535">
    <property type="entry name" value="CASP_dom"/>
    <property type="match status" value="1"/>
</dbReference>
<feature type="compositionally biased region" description="Basic and acidic residues" evidence="9">
    <location>
        <begin position="158"/>
        <end position="167"/>
    </location>
</feature>
<evidence type="ECO:0000256" key="9">
    <source>
        <dbReference type="SAM" id="MobiDB-lite"/>
    </source>
</evidence>
<keyword evidence="12" id="KW-1185">Reference proteome</keyword>
<dbReference type="PANTHER" id="PTHR33573">
    <property type="entry name" value="CASP-LIKE PROTEIN 4A4"/>
    <property type="match status" value="1"/>
</dbReference>
<dbReference type="EMBL" id="BAABME010008922">
    <property type="protein sequence ID" value="GAA0174122.1"/>
    <property type="molecule type" value="Genomic_DNA"/>
</dbReference>
<protein>
    <recommendedName>
        <fullName evidence="8">CASP-like protein</fullName>
    </recommendedName>
</protein>
<evidence type="ECO:0000313" key="11">
    <source>
        <dbReference type="EMBL" id="GAA0174122.1"/>
    </source>
</evidence>
<comment type="subcellular location">
    <subcellularLocation>
        <location evidence="1 8">Cell membrane</location>
        <topology evidence="1 8">Multi-pass membrane protein</topology>
    </subcellularLocation>
</comment>
<comment type="caution">
    <text evidence="8">Lacks conserved residue(s) required for the propagation of feature annotation.</text>
</comment>
<keyword evidence="5 8" id="KW-0812">Transmembrane</keyword>
<keyword evidence="4 8" id="KW-1003">Cell membrane</keyword>
<accession>A0AAV3RGG1</accession>
<proteinExistence type="inferred from homology"/>
<feature type="compositionally biased region" description="Low complexity" evidence="9">
    <location>
        <begin position="31"/>
        <end position="43"/>
    </location>
</feature>
<feature type="transmembrane region" description="Helical" evidence="8">
    <location>
        <begin position="210"/>
        <end position="231"/>
    </location>
</feature>
<evidence type="ECO:0000256" key="6">
    <source>
        <dbReference type="ARBA" id="ARBA00022989"/>
    </source>
</evidence>
<gene>
    <name evidence="11" type="ORF">LIER_27575</name>
</gene>
<evidence type="ECO:0000256" key="8">
    <source>
        <dbReference type="RuleBase" id="RU361233"/>
    </source>
</evidence>
<feature type="compositionally biased region" description="Polar residues" evidence="9">
    <location>
        <begin position="9"/>
        <end position="30"/>
    </location>
</feature>
<evidence type="ECO:0000313" key="12">
    <source>
        <dbReference type="Proteomes" id="UP001454036"/>
    </source>
</evidence>
<feature type="transmembrane region" description="Helical" evidence="8">
    <location>
        <begin position="328"/>
        <end position="354"/>
    </location>
</feature>
<feature type="compositionally biased region" description="Gly residues" evidence="9">
    <location>
        <begin position="132"/>
        <end position="141"/>
    </location>
</feature>
<comment type="caution">
    <text evidence="11">The sequence shown here is derived from an EMBL/GenBank/DDBJ whole genome shotgun (WGS) entry which is preliminary data.</text>
</comment>
<evidence type="ECO:0000256" key="3">
    <source>
        <dbReference type="ARBA" id="ARBA00011489"/>
    </source>
</evidence>
<comment type="subunit">
    <text evidence="3 8">Homodimer and heterodimers.</text>
</comment>
<sequence>MEEHPKSDNILNQKSTVITTPHLTFDSSPESQISSNSTSHPSSPQLHSLTVDSSPENPFQSTKKDFISRSLSDHTNYTHLLEGNIVDLGSERPQKDVRSYDHEERMVEKKFDLGGGYGKMEARSGGEARSGVDGGSDGVVGGGGKVEAISGGGGGGNEKVEEISGGGRKVEAIRGGGGRKVEAIKGGGGGGKGGRFRPIMRGKREKMVKMVALGFRVVGAICCLISFSVMAADKNKGWALDSFHRYKEFRYSLSVNVIGFVYSVGQAFDSGFYLATGKYVLEHPYRYYFDFAVDQIVTYLLISASSSASTRIDDWQLNWGKDKFPDMATASVAISFLAFVAIAFSSLISGYTLCTSKLLQF</sequence>
<feature type="compositionally biased region" description="Polar residues" evidence="9">
    <location>
        <begin position="44"/>
        <end position="61"/>
    </location>
</feature>
<evidence type="ECO:0000256" key="2">
    <source>
        <dbReference type="ARBA" id="ARBA00007651"/>
    </source>
</evidence>
<evidence type="ECO:0000256" key="1">
    <source>
        <dbReference type="ARBA" id="ARBA00004651"/>
    </source>
</evidence>
<name>A0AAV3RGG1_LITER</name>
<evidence type="ECO:0000259" key="10">
    <source>
        <dbReference type="Pfam" id="PF04535"/>
    </source>
</evidence>
<dbReference type="GO" id="GO:0005886">
    <property type="term" value="C:plasma membrane"/>
    <property type="evidence" value="ECO:0007669"/>
    <property type="project" value="UniProtKB-SubCell"/>
</dbReference>
<dbReference type="InterPro" id="IPR006702">
    <property type="entry name" value="CASP_dom"/>
</dbReference>
<evidence type="ECO:0000256" key="5">
    <source>
        <dbReference type="ARBA" id="ARBA00022692"/>
    </source>
</evidence>
<feature type="region of interest" description="Disordered" evidence="9">
    <location>
        <begin position="1"/>
        <end position="62"/>
    </location>
</feature>
<feature type="transmembrane region" description="Helical" evidence="8">
    <location>
        <begin position="251"/>
        <end position="275"/>
    </location>
</feature>
<dbReference type="Proteomes" id="UP001454036">
    <property type="component" value="Unassembled WGS sequence"/>
</dbReference>
<feature type="compositionally biased region" description="Gly residues" evidence="9">
    <location>
        <begin position="147"/>
        <end position="157"/>
    </location>
</feature>
<evidence type="ECO:0000256" key="4">
    <source>
        <dbReference type="ARBA" id="ARBA00022475"/>
    </source>
</evidence>
<evidence type="ECO:0000256" key="7">
    <source>
        <dbReference type="ARBA" id="ARBA00023136"/>
    </source>
</evidence>
<feature type="region of interest" description="Disordered" evidence="9">
    <location>
        <begin position="147"/>
        <end position="167"/>
    </location>
</feature>
<reference evidence="11 12" key="1">
    <citation type="submission" date="2024-01" db="EMBL/GenBank/DDBJ databases">
        <title>The complete chloroplast genome sequence of Lithospermum erythrorhizon: insights into the phylogenetic relationship among Boraginaceae species and the maternal lineages of purple gromwells.</title>
        <authorList>
            <person name="Okada T."/>
            <person name="Watanabe K."/>
        </authorList>
    </citation>
    <scope>NUCLEOTIDE SEQUENCE [LARGE SCALE GENOMIC DNA]</scope>
</reference>
<keyword evidence="7 8" id="KW-0472">Membrane</keyword>
<feature type="domain" description="Casparian strip membrane protein" evidence="10">
    <location>
        <begin position="206"/>
        <end position="341"/>
    </location>
</feature>